<dbReference type="SUPFAM" id="SSF52058">
    <property type="entry name" value="L domain-like"/>
    <property type="match status" value="1"/>
</dbReference>
<dbReference type="Gene3D" id="3.80.10.10">
    <property type="entry name" value="Ribonuclease Inhibitor"/>
    <property type="match status" value="4"/>
</dbReference>
<feature type="domain" description="C2" evidence="15">
    <location>
        <begin position="232"/>
        <end position="354"/>
    </location>
</feature>
<dbReference type="InterPro" id="IPR031468">
    <property type="entry name" value="SMP_LBD"/>
</dbReference>
<feature type="domain" description="Protein kinase" evidence="16">
    <location>
        <begin position="1232"/>
        <end position="1508"/>
    </location>
</feature>
<dbReference type="InterPro" id="IPR001611">
    <property type="entry name" value="Leu-rich_rpt"/>
</dbReference>
<dbReference type="SMART" id="SM00220">
    <property type="entry name" value="S_TKc"/>
    <property type="match status" value="1"/>
</dbReference>
<dbReference type="InterPro" id="IPR000719">
    <property type="entry name" value="Prot_kinase_dom"/>
</dbReference>
<feature type="domain" description="C2" evidence="15">
    <location>
        <begin position="390"/>
        <end position="512"/>
    </location>
</feature>
<dbReference type="Gene3D" id="1.10.510.10">
    <property type="entry name" value="Transferase(Phosphotransferase) domain 1"/>
    <property type="match status" value="1"/>
</dbReference>
<keyword evidence="10" id="KW-0445">Lipid transport</keyword>
<dbReference type="EMBL" id="JBBPBM010000020">
    <property type="protein sequence ID" value="KAK8551766.1"/>
    <property type="molecule type" value="Genomic_DNA"/>
</dbReference>
<evidence type="ECO:0000256" key="10">
    <source>
        <dbReference type="ARBA" id="ARBA00023055"/>
    </source>
</evidence>
<dbReference type="InterPro" id="IPR039010">
    <property type="entry name" value="Synaptotagmin_SMP"/>
</dbReference>
<evidence type="ECO:0000256" key="7">
    <source>
        <dbReference type="ARBA" id="ARBA00022737"/>
    </source>
</evidence>
<keyword evidence="9 14" id="KW-1133">Transmembrane helix</keyword>
<dbReference type="Gene3D" id="2.60.40.150">
    <property type="entry name" value="C2 domain"/>
    <property type="match status" value="2"/>
</dbReference>
<feature type="domain" description="SMP-LTD" evidence="17">
    <location>
        <begin position="67"/>
        <end position="241"/>
    </location>
</feature>
<dbReference type="PROSITE" id="PS50004">
    <property type="entry name" value="C2"/>
    <property type="match status" value="2"/>
</dbReference>
<dbReference type="PRINTS" id="PR00360">
    <property type="entry name" value="C2DOMAIN"/>
</dbReference>
<dbReference type="InterPro" id="IPR003591">
    <property type="entry name" value="Leu-rich_rpt_typical-subtyp"/>
</dbReference>
<gene>
    <name evidence="18" type="ORF">V6N12_040389</name>
</gene>
<evidence type="ECO:0000256" key="8">
    <source>
        <dbReference type="ARBA" id="ARBA00022837"/>
    </source>
</evidence>
<evidence type="ECO:0000256" key="2">
    <source>
        <dbReference type="ARBA" id="ARBA00008684"/>
    </source>
</evidence>
<dbReference type="PANTHER" id="PTHR48056:SF44">
    <property type="entry name" value="RECEPTOR PROTEIN KINASE CLAVATA1"/>
    <property type="match status" value="1"/>
</dbReference>
<name>A0ABR2E3J2_9ROSI</name>
<evidence type="ECO:0000313" key="18">
    <source>
        <dbReference type="EMBL" id="KAK8551766.1"/>
    </source>
</evidence>
<keyword evidence="19" id="KW-1185">Reference proteome</keyword>
<dbReference type="Pfam" id="PF00560">
    <property type="entry name" value="LRR_1"/>
    <property type="match status" value="10"/>
</dbReference>
<keyword evidence="8" id="KW-0106">Calcium</keyword>
<dbReference type="InterPro" id="IPR035892">
    <property type="entry name" value="C2_domain_sf"/>
</dbReference>
<sequence length="1522" mass="169321">MGIVNTIMGVFGFGIGTSIGVIIGYYVFIYVLPTDVEDIKGRPLVEDDTETMQRLLPEIPLWVKNPDFDRVDWLNKLIEYMWPYLDKAICATVKSIAKPIIDEQTPQYKIESVEFETLTLGMKVYVTDDKELIMEPSIKWAGNPNIIIAVKAYGLKATAQVVDLQVFALPRITLKPLVSVIPCFASIFVSLMNKPHVDFGLKLLGADLMAIPGLYIFVQELIKDQVANMYLWPQSLEVQIMDPAIAVKKPLGILDVKVVKAIKLQKKDLIGKSDPYVKLNLRDEKLAVKKTTVKRSNLNPEWNEEFNFVIKNPAAQILDLTVYDWDQFGSHGEMGVSAVPLKDLTPDETNVLTLDLLKNLNLTDPQNEKPRGQLVVEVMYKPFKEDKMLDGMEESDTVEKAPDGTPTGGGLLVVLVHEAEDLEGKYHTNPQVRLLFKGEERKTKRIRRTRDPRWDEEFQFTLDEPPTDERLHVEIFSTSSRMGIMHSKQESLGHVTISLADVVSNRRINERKVEYGISVSPLEHYKCEDWRGTIEYREMRSFYSYFLLYFSLNLLLFSPSINGYSDLEVLLKLKSSMIGHKGSGLHDWGSSSSPSAHCHFSGVECDEDQRVVSLNVSFTSLFGTLPPEIGLLNKLVNLTISMVNLTGYIPLEMRNLTSLKIFNISNNFFRGNFPGEILPGMAQLEILDVYNNNFTGHLPVEVADLKNLKHLCLGGNYFSGEIPEKYADIQSLEYLGLNANALKGRSPAFLARLKNLKLLYLGYFNSYDGGVPPEFGSLSQLQLLDMASCNLTGEIPASLSNLKHLHSLFLQQNNLTGHIPPQLSGLISLKSLDLSINGLTGEIPDSFSVLQNITLFNLFRNNLYGPIPSFVGDFPHLEVLQLWGNNFTLKLPENLGRNGKLKELDVASNHLTGMIPRDLCKGGRLTVLVLIENFFYGPLPEELGNCKSLTKIRITANELNGTIPAGIFSLPLLTMFDSDNNYLSGELPSQMSGVSLAQLKVSNNRITGRIPPAIGNLDSLQILSLGMNRFTGEIPEEIFNINSLSKIDVSHNNITGEIPPSISRCASLTSIDFSQNTLTGEIPKGIKNLKDLGILNFSRNQLTGEIPAEIQYMISLTTLDLSFNNFIGRIPTGGQFLAFNGSSFTGNPNLCLPHQVTCPSLVNQAEGSGHGHAASFTASKLVITVITLITALLLTIVTVYRLRKKMLEKSRAWKLTAFQKLDFKADEVLDCLQEENIIGKGGAGIVYRGSMPDGLEVAIKRLVGRGTGRSDHGFSAEIQTLGRIRHRNIVRLLGYVSNKDTNLLLYEYMPNGSLGEMLHGAKGAHLQWERRYSIAVEAAKGLCYLHHDCSPLIIHRDVKSNNILLDENYEAHVADFGLAKFLQDAGASECMSAIAGSYGYIAPEYAYTLKVDEKSDVYSFGVVLLELIAGRKPVGEFGDGVDIVRWVRKTISELPQPSDPASVLTIVDPRLKEYPLAGVIHLFKVAMRCVEDESSARPTMREVVHMLTNPPQSTPRPCLLTF</sequence>
<dbReference type="InterPro" id="IPR011009">
    <property type="entry name" value="Kinase-like_dom_sf"/>
</dbReference>
<feature type="transmembrane region" description="Helical" evidence="14">
    <location>
        <begin position="6"/>
        <end position="32"/>
    </location>
</feature>
<evidence type="ECO:0000256" key="11">
    <source>
        <dbReference type="ARBA" id="ARBA00023121"/>
    </source>
</evidence>
<evidence type="ECO:0000256" key="6">
    <source>
        <dbReference type="ARBA" id="ARBA00022723"/>
    </source>
</evidence>
<protein>
    <recommendedName>
        <fullName evidence="20">Protein kinase domain-containing protein</fullName>
    </recommendedName>
</protein>
<evidence type="ECO:0000256" key="5">
    <source>
        <dbReference type="ARBA" id="ARBA00022692"/>
    </source>
</evidence>
<feature type="transmembrane region" description="Helical" evidence="14">
    <location>
        <begin position="1181"/>
        <end position="1202"/>
    </location>
</feature>
<proteinExistence type="inferred from homology"/>
<evidence type="ECO:0000259" key="17">
    <source>
        <dbReference type="PROSITE" id="PS51847"/>
    </source>
</evidence>
<comment type="similarity">
    <text evidence="2">Belongs to the protein kinase superfamily. Ser/Thr protein kinase family.</text>
</comment>
<keyword evidence="7" id="KW-0677">Repeat</keyword>
<dbReference type="InterPro" id="IPR050647">
    <property type="entry name" value="Plant_LRR-RLKs"/>
</dbReference>
<dbReference type="PROSITE" id="PS51847">
    <property type="entry name" value="SMP"/>
    <property type="match status" value="1"/>
</dbReference>
<dbReference type="CDD" id="cd21677">
    <property type="entry name" value="SMP_SYT"/>
    <property type="match status" value="1"/>
</dbReference>
<keyword evidence="6" id="KW-0479">Metal-binding</keyword>
<dbReference type="Pfam" id="PF00168">
    <property type="entry name" value="C2"/>
    <property type="match status" value="2"/>
</dbReference>
<dbReference type="SMART" id="SM00239">
    <property type="entry name" value="C2"/>
    <property type="match status" value="2"/>
</dbReference>
<dbReference type="Pfam" id="PF07714">
    <property type="entry name" value="PK_Tyr_Ser-Thr"/>
    <property type="match status" value="1"/>
</dbReference>
<accession>A0ABR2E3J2</accession>
<evidence type="ECO:0000256" key="14">
    <source>
        <dbReference type="SAM" id="Phobius"/>
    </source>
</evidence>
<dbReference type="SMART" id="SM00369">
    <property type="entry name" value="LRR_TYP"/>
    <property type="match status" value="6"/>
</dbReference>
<reference evidence="18 19" key="1">
    <citation type="journal article" date="2024" name="G3 (Bethesda)">
        <title>Genome assembly of Hibiscus sabdariffa L. provides insights into metabolisms of medicinal natural products.</title>
        <authorList>
            <person name="Kim T."/>
        </authorList>
    </citation>
    <scope>NUCLEOTIDE SEQUENCE [LARGE SCALE GENOMIC DNA]</scope>
    <source>
        <strain evidence="18">TK-2024</strain>
        <tissue evidence="18">Old leaves</tissue>
    </source>
</reference>
<dbReference type="PANTHER" id="PTHR48056">
    <property type="entry name" value="LRR RECEPTOR-LIKE SERINE/THREONINE-PROTEIN KINASE-RELATED"/>
    <property type="match status" value="1"/>
</dbReference>
<keyword evidence="3" id="KW-0813">Transport</keyword>
<dbReference type="CDD" id="cd00030">
    <property type="entry name" value="C2"/>
    <property type="match status" value="2"/>
</dbReference>
<dbReference type="Pfam" id="PF17047">
    <property type="entry name" value="SMP_LBD"/>
    <property type="match status" value="1"/>
</dbReference>
<dbReference type="InterPro" id="IPR013210">
    <property type="entry name" value="LRR_N_plant-typ"/>
</dbReference>
<keyword evidence="12 14" id="KW-0472">Membrane</keyword>
<keyword evidence="5 14" id="KW-0812">Transmembrane</keyword>
<evidence type="ECO:0000256" key="13">
    <source>
        <dbReference type="ARBA" id="ARBA00023180"/>
    </source>
</evidence>
<dbReference type="Proteomes" id="UP001472677">
    <property type="component" value="Unassembled WGS sequence"/>
</dbReference>
<dbReference type="InterPro" id="IPR000008">
    <property type="entry name" value="C2_dom"/>
</dbReference>
<evidence type="ECO:0000256" key="9">
    <source>
        <dbReference type="ARBA" id="ARBA00022989"/>
    </source>
</evidence>
<dbReference type="SUPFAM" id="SSF49562">
    <property type="entry name" value="C2 domain (Calcium/lipid-binding domain, CaLB)"/>
    <property type="match status" value="2"/>
</dbReference>
<evidence type="ECO:0000259" key="16">
    <source>
        <dbReference type="PROSITE" id="PS50011"/>
    </source>
</evidence>
<keyword evidence="4" id="KW-0433">Leucine-rich repeat</keyword>
<dbReference type="SUPFAM" id="SSF52047">
    <property type="entry name" value="RNI-like"/>
    <property type="match status" value="1"/>
</dbReference>
<dbReference type="Gene3D" id="3.30.200.20">
    <property type="entry name" value="Phosphorylase Kinase, domain 1"/>
    <property type="match status" value="1"/>
</dbReference>
<dbReference type="SUPFAM" id="SSF56112">
    <property type="entry name" value="Protein kinase-like (PK-like)"/>
    <property type="match status" value="1"/>
</dbReference>
<evidence type="ECO:0000313" key="19">
    <source>
        <dbReference type="Proteomes" id="UP001472677"/>
    </source>
</evidence>
<evidence type="ECO:0000256" key="12">
    <source>
        <dbReference type="ARBA" id="ARBA00023136"/>
    </source>
</evidence>
<evidence type="ECO:0000256" key="4">
    <source>
        <dbReference type="ARBA" id="ARBA00022614"/>
    </source>
</evidence>
<organism evidence="18 19">
    <name type="scientific">Hibiscus sabdariffa</name>
    <name type="common">roselle</name>
    <dbReference type="NCBI Taxonomy" id="183260"/>
    <lineage>
        <taxon>Eukaryota</taxon>
        <taxon>Viridiplantae</taxon>
        <taxon>Streptophyta</taxon>
        <taxon>Embryophyta</taxon>
        <taxon>Tracheophyta</taxon>
        <taxon>Spermatophyta</taxon>
        <taxon>Magnoliopsida</taxon>
        <taxon>eudicotyledons</taxon>
        <taxon>Gunneridae</taxon>
        <taxon>Pentapetalae</taxon>
        <taxon>rosids</taxon>
        <taxon>malvids</taxon>
        <taxon>Malvales</taxon>
        <taxon>Malvaceae</taxon>
        <taxon>Malvoideae</taxon>
        <taxon>Hibiscus</taxon>
    </lineage>
</organism>
<evidence type="ECO:0000256" key="1">
    <source>
        <dbReference type="ARBA" id="ARBA00004370"/>
    </source>
</evidence>
<comment type="subcellular location">
    <subcellularLocation>
        <location evidence="1">Membrane</location>
    </subcellularLocation>
</comment>
<comment type="caution">
    <text evidence="18">The sequence shown here is derived from an EMBL/GenBank/DDBJ whole genome shotgun (WGS) entry which is preliminary data.</text>
</comment>
<evidence type="ECO:0008006" key="20">
    <source>
        <dbReference type="Google" id="ProtNLM"/>
    </source>
</evidence>
<evidence type="ECO:0000256" key="3">
    <source>
        <dbReference type="ARBA" id="ARBA00022448"/>
    </source>
</evidence>
<keyword evidence="11" id="KW-0446">Lipid-binding</keyword>
<evidence type="ECO:0000259" key="15">
    <source>
        <dbReference type="PROSITE" id="PS50004"/>
    </source>
</evidence>
<dbReference type="InterPro" id="IPR001245">
    <property type="entry name" value="Ser-Thr/Tyr_kinase_cat_dom"/>
</dbReference>
<dbReference type="InterPro" id="IPR032675">
    <property type="entry name" value="LRR_dom_sf"/>
</dbReference>
<keyword evidence="13" id="KW-0325">Glycoprotein</keyword>
<dbReference type="InterPro" id="IPR008271">
    <property type="entry name" value="Ser/Thr_kinase_AS"/>
</dbReference>
<dbReference type="PROSITE" id="PS50011">
    <property type="entry name" value="PROTEIN_KINASE_DOM"/>
    <property type="match status" value="1"/>
</dbReference>
<dbReference type="PROSITE" id="PS00108">
    <property type="entry name" value="PROTEIN_KINASE_ST"/>
    <property type="match status" value="1"/>
</dbReference>
<dbReference type="Pfam" id="PF08263">
    <property type="entry name" value="LRRNT_2"/>
    <property type="match status" value="1"/>
</dbReference>